<evidence type="ECO:0000256" key="10">
    <source>
        <dbReference type="SAM" id="SignalP"/>
    </source>
</evidence>
<evidence type="ECO:0000313" key="12">
    <source>
        <dbReference type="EMBL" id="KAF6124841.1"/>
    </source>
</evidence>
<keyword evidence="2" id="KW-0812">Transmembrane</keyword>
<keyword evidence="5" id="KW-0472">Membrane</keyword>
<proteinExistence type="predicted"/>
<evidence type="ECO:0000256" key="3">
    <source>
        <dbReference type="ARBA" id="ARBA00022729"/>
    </source>
</evidence>
<dbReference type="AlphaFoldDB" id="A0A834EPH1"/>
<evidence type="ECO:0000259" key="11">
    <source>
        <dbReference type="PROSITE" id="PS50853"/>
    </source>
</evidence>
<dbReference type="PANTHER" id="PTHR23037">
    <property type="entry name" value="CYTOKINE RECEPTOR"/>
    <property type="match status" value="1"/>
</dbReference>
<dbReference type="Pfam" id="PF00041">
    <property type="entry name" value="fn3"/>
    <property type="match status" value="1"/>
</dbReference>
<dbReference type="FunFam" id="2.60.40.10:FF:000563">
    <property type="entry name" value="interleukin-6 receptor subunit beta"/>
    <property type="match status" value="1"/>
</dbReference>
<keyword evidence="8" id="KW-0325">Glycoprotein</keyword>
<evidence type="ECO:0000256" key="8">
    <source>
        <dbReference type="ARBA" id="ARBA00023180"/>
    </source>
</evidence>
<organism evidence="12 13">
    <name type="scientific">Phyllostomus discolor</name>
    <name type="common">pale spear-nosed bat</name>
    <dbReference type="NCBI Taxonomy" id="89673"/>
    <lineage>
        <taxon>Eukaryota</taxon>
        <taxon>Metazoa</taxon>
        <taxon>Chordata</taxon>
        <taxon>Craniata</taxon>
        <taxon>Vertebrata</taxon>
        <taxon>Euteleostomi</taxon>
        <taxon>Mammalia</taxon>
        <taxon>Eutheria</taxon>
        <taxon>Laurasiatheria</taxon>
        <taxon>Chiroptera</taxon>
        <taxon>Yangochiroptera</taxon>
        <taxon>Phyllostomidae</taxon>
        <taxon>Phyllostominae</taxon>
        <taxon>Phyllostomus</taxon>
    </lineage>
</organism>
<feature type="region of interest" description="Disordered" evidence="9">
    <location>
        <begin position="155"/>
        <end position="204"/>
    </location>
</feature>
<reference evidence="12 13" key="1">
    <citation type="journal article" date="2020" name="Nature">
        <title>Six reference-quality genomes reveal evolution of bat adaptations.</title>
        <authorList>
            <person name="Jebb D."/>
            <person name="Huang Z."/>
            <person name="Pippel M."/>
            <person name="Hughes G.M."/>
            <person name="Lavrichenko K."/>
            <person name="Devanna P."/>
            <person name="Winkler S."/>
            <person name="Jermiin L.S."/>
            <person name="Skirmuntt E.C."/>
            <person name="Katzourakis A."/>
            <person name="Burkitt-Gray L."/>
            <person name="Ray D.A."/>
            <person name="Sullivan K.A.M."/>
            <person name="Roscito J.G."/>
            <person name="Kirilenko B.M."/>
            <person name="Davalos L.M."/>
            <person name="Corthals A.P."/>
            <person name="Power M.L."/>
            <person name="Jones G."/>
            <person name="Ransome R.D."/>
            <person name="Dechmann D.K.N."/>
            <person name="Locatelli A.G."/>
            <person name="Puechmaille S.J."/>
            <person name="Fedrigo O."/>
            <person name="Jarvis E.D."/>
            <person name="Hiller M."/>
            <person name="Vernes S.C."/>
            <person name="Myers E.W."/>
            <person name="Teeling E.C."/>
        </authorList>
    </citation>
    <scope>NUCLEOTIDE SEQUENCE [LARGE SCALE GENOMIC DNA]</scope>
    <source>
        <strain evidence="12">Bat1K_MPI-CBG_1</strain>
    </source>
</reference>
<comment type="subcellular location">
    <subcellularLocation>
        <location evidence="1">Membrane</location>
        <topology evidence="1">Single-pass type I membrane protein</topology>
    </subcellularLocation>
</comment>
<dbReference type="GO" id="GO:0009897">
    <property type="term" value="C:external side of plasma membrane"/>
    <property type="evidence" value="ECO:0007669"/>
    <property type="project" value="TreeGrafter"/>
</dbReference>
<dbReference type="EMBL" id="JABVXQ010000002">
    <property type="protein sequence ID" value="KAF6124841.1"/>
    <property type="molecule type" value="Genomic_DNA"/>
</dbReference>
<evidence type="ECO:0000256" key="7">
    <source>
        <dbReference type="ARBA" id="ARBA00023170"/>
    </source>
</evidence>
<dbReference type="Gene3D" id="2.60.40.10">
    <property type="entry name" value="Immunoglobulins"/>
    <property type="match status" value="2"/>
</dbReference>
<evidence type="ECO:0000256" key="2">
    <source>
        <dbReference type="ARBA" id="ARBA00022692"/>
    </source>
</evidence>
<dbReference type="CDD" id="cd00063">
    <property type="entry name" value="FN3"/>
    <property type="match status" value="1"/>
</dbReference>
<dbReference type="InterPro" id="IPR013783">
    <property type="entry name" value="Ig-like_fold"/>
</dbReference>
<feature type="compositionally biased region" description="Low complexity" evidence="9">
    <location>
        <begin position="163"/>
        <end position="174"/>
    </location>
</feature>
<feature type="chain" id="PRO_5032426743" evidence="10">
    <location>
        <begin position="24"/>
        <end position="204"/>
    </location>
</feature>
<evidence type="ECO:0000256" key="1">
    <source>
        <dbReference type="ARBA" id="ARBA00004479"/>
    </source>
</evidence>
<sequence length="204" mass="22552">MPARWTWTGRVLFLLLAVESLVGELLDPCGSIVPEAPVVPLGANLTAVCVLKEQLRPNPPHNLSVSSSEELSSILKLTWVNPSITSFMRLKYDIQYRTRGASAWTQIPPEDTASTRSSFTVQDLRPFTEHVFRVRCMKDDGRGYWSAWSEEASGTTCEDRSRSTSGRTSPTLRRATLPSGPLTRRRGTTSAPRSRCARTAASPT</sequence>
<dbReference type="SMART" id="SM00060">
    <property type="entry name" value="FN3"/>
    <property type="match status" value="1"/>
</dbReference>
<dbReference type="GO" id="GO:0004896">
    <property type="term" value="F:cytokine receptor activity"/>
    <property type="evidence" value="ECO:0007669"/>
    <property type="project" value="TreeGrafter"/>
</dbReference>
<dbReference type="PANTHER" id="PTHR23037:SF35">
    <property type="entry name" value="FIBRONECTIN TYPE-III DOMAIN-CONTAINING PROTEIN"/>
    <property type="match status" value="1"/>
</dbReference>
<keyword evidence="4" id="KW-1133">Transmembrane helix</keyword>
<feature type="signal peptide" evidence="10">
    <location>
        <begin position="1"/>
        <end position="23"/>
    </location>
</feature>
<keyword evidence="7" id="KW-0675">Receptor</keyword>
<evidence type="ECO:0000256" key="9">
    <source>
        <dbReference type="SAM" id="MobiDB-lite"/>
    </source>
</evidence>
<feature type="domain" description="Fibronectin type-III" evidence="11">
    <location>
        <begin position="59"/>
        <end position="159"/>
    </location>
</feature>
<keyword evidence="3 10" id="KW-0732">Signal</keyword>
<evidence type="ECO:0000256" key="4">
    <source>
        <dbReference type="ARBA" id="ARBA00022989"/>
    </source>
</evidence>
<dbReference type="PROSITE" id="PS50853">
    <property type="entry name" value="FN3"/>
    <property type="match status" value="1"/>
</dbReference>
<dbReference type="Proteomes" id="UP000664940">
    <property type="component" value="Unassembled WGS sequence"/>
</dbReference>
<dbReference type="InterPro" id="IPR036116">
    <property type="entry name" value="FN3_sf"/>
</dbReference>
<gene>
    <name evidence="12" type="ORF">HJG60_006745</name>
</gene>
<evidence type="ECO:0000313" key="13">
    <source>
        <dbReference type="Proteomes" id="UP000664940"/>
    </source>
</evidence>
<keyword evidence="6" id="KW-1015">Disulfide bond</keyword>
<evidence type="ECO:0000256" key="6">
    <source>
        <dbReference type="ARBA" id="ARBA00023157"/>
    </source>
</evidence>
<comment type="caution">
    <text evidence="12">The sequence shown here is derived from an EMBL/GenBank/DDBJ whole genome shotgun (WGS) entry which is preliminary data.</text>
</comment>
<dbReference type="InterPro" id="IPR003961">
    <property type="entry name" value="FN3_dom"/>
</dbReference>
<dbReference type="SUPFAM" id="SSF49265">
    <property type="entry name" value="Fibronectin type III"/>
    <property type="match status" value="1"/>
</dbReference>
<name>A0A834EPH1_9CHIR</name>
<protein>
    <submittedName>
        <fullName evidence="12">Interleukin 6 signal transducer</fullName>
    </submittedName>
</protein>
<accession>A0A834EPH1</accession>
<evidence type="ECO:0000256" key="5">
    <source>
        <dbReference type="ARBA" id="ARBA00023136"/>
    </source>
</evidence>